<dbReference type="GO" id="GO:1990913">
    <property type="term" value="C:sperm head plasma membrane"/>
    <property type="evidence" value="ECO:0007669"/>
    <property type="project" value="TreeGrafter"/>
</dbReference>
<feature type="region of interest" description="Disordered" evidence="8">
    <location>
        <begin position="569"/>
        <end position="594"/>
    </location>
</feature>
<evidence type="ECO:0000256" key="1">
    <source>
        <dbReference type="ARBA" id="ARBA00004167"/>
    </source>
</evidence>
<dbReference type="GO" id="GO:0004222">
    <property type="term" value="F:metalloendopeptidase activity"/>
    <property type="evidence" value="ECO:0007669"/>
    <property type="project" value="InterPro"/>
</dbReference>
<keyword evidence="7" id="KW-0479">Metal-binding</keyword>
<keyword evidence="7" id="KW-0862">Zinc</keyword>
<keyword evidence="4 9" id="KW-0472">Membrane</keyword>
<dbReference type="InterPro" id="IPR036436">
    <property type="entry name" value="Disintegrin_dom_sf"/>
</dbReference>
<feature type="domain" description="Peptidase M12B" evidence="11">
    <location>
        <begin position="153"/>
        <end position="312"/>
    </location>
</feature>
<evidence type="ECO:0000313" key="13">
    <source>
        <dbReference type="Proteomes" id="UP000001075"/>
    </source>
</evidence>
<evidence type="ECO:0000256" key="8">
    <source>
        <dbReference type="SAM" id="MobiDB-lite"/>
    </source>
</evidence>
<evidence type="ECO:0000256" key="7">
    <source>
        <dbReference type="PROSITE-ProRule" id="PRU00276"/>
    </source>
</evidence>
<evidence type="ECO:0000256" key="4">
    <source>
        <dbReference type="ARBA" id="ARBA00023136"/>
    </source>
</evidence>
<dbReference type="InterPro" id="IPR034027">
    <property type="entry name" value="Reprolysin_adamalysin"/>
</dbReference>
<evidence type="ECO:0000313" key="12">
    <source>
        <dbReference type="EMBL" id="EGV99927.1"/>
    </source>
</evidence>
<dbReference type="SUPFAM" id="SSF57552">
    <property type="entry name" value="Blood coagulation inhibitor (disintegrin)"/>
    <property type="match status" value="1"/>
</dbReference>
<dbReference type="MEROPS" id="M12.228"/>
<dbReference type="Proteomes" id="UP000001075">
    <property type="component" value="Unassembled WGS sequence"/>
</dbReference>
<accession>G3GZB8</accession>
<keyword evidence="2 9" id="KW-0812">Transmembrane</keyword>
<dbReference type="InterPro" id="IPR006586">
    <property type="entry name" value="ADAM_Cys-rich"/>
</dbReference>
<dbReference type="GO" id="GO:0007229">
    <property type="term" value="P:integrin-mediated signaling pathway"/>
    <property type="evidence" value="ECO:0007669"/>
    <property type="project" value="UniProtKB-KW"/>
</dbReference>
<dbReference type="InterPro" id="IPR001762">
    <property type="entry name" value="Disintegrin_dom"/>
</dbReference>
<name>G3GZB8_CRIGR</name>
<feature type="transmembrane region" description="Helical" evidence="9">
    <location>
        <begin position="541"/>
        <end position="560"/>
    </location>
</feature>
<dbReference type="GO" id="GO:0008584">
    <property type="term" value="P:male gonad development"/>
    <property type="evidence" value="ECO:0007669"/>
    <property type="project" value="TreeGrafter"/>
</dbReference>
<feature type="domain" description="EGF-like" evidence="10">
    <location>
        <begin position="478"/>
        <end position="511"/>
    </location>
</feature>
<dbReference type="STRING" id="10029.G3GZB8"/>
<dbReference type="FunCoup" id="G3GZB8">
    <property type="interactions" value="7"/>
</dbReference>
<feature type="binding site" evidence="7">
    <location>
        <position position="287"/>
    </location>
    <ligand>
        <name>Zn(2+)</name>
        <dbReference type="ChEBI" id="CHEBI:29105"/>
        <note>catalytic</note>
    </ligand>
</feature>
<dbReference type="CDD" id="cd04269">
    <property type="entry name" value="ZnMc_adamalysin_II_like"/>
    <property type="match status" value="1"/>
</dbReference>
<dbReference type="InterPro" id="IPR024079">
    <property type="entry name" value="MetalloPept_cat_dom_sf"/>
</dbReference>
<dbReference type="SMART" id="SM00050">
    <property type="entry name" value="DISIN"/>
    <property type="match status" value="1"/>
</dbReference>
<keyword evidence="12" id="KW-0401">Integrin</keyword>
<keyword evidence="3 9" id="KW-1133">Transmembrane helix</keyword>
<evidence type="ECO:0000256" key="2">
    <source>
        <dbReference type="ARBA" id="ARBA00022692"/>
    </source>
</evidence>
<keyword evidence="5 6" id="KW-1015">Disulfide bond</keyword>
<evidence type="ECO:0000259" key="11">
    <source>
        <dbReference type="PROSITE" id="PS50215"/>
    </source>
</evidence>
<dbReference type="InterPro" id="IPR002870">
    <property type="entry name" value="Peptidase_M12B_N"/>
</dbReference>
<evidence type="ECO:0000259" key="10">
    <source>
        <dbReference type="PROSITE" id="PS50026"/>
    </source>
</evidence>
<dbReference type="Gene3D" id="3.40.390.10">
    <property type="entry name" value="Collagenase (Catalytic Domain)"/>
    <property type="match status" value="1"/>
</dbReference>
<dbReference type="SUPFAM" id="SSF55486">
    <property type="entry name" value="Metalloproteases ('zincins'), catalytic domain"/>
    <property type="match status" value="1"/>
</dbReference>
<feature type="region of interest" description="Disordered" evidence="8">
    <location>
        <begin position="516"/>
        <end position="538"/>
    </location>
</feature>
<dbReference type="GO" id="GO:0006508">
    <property type="term" value="P:proteolysis"/>
    <property type="evidence" value="ECO:0007669"/>
    <property type="project" value="InterPro"/>
</dbReference>
<protein>
    <submittedName>
        <fullName evidence="12">Disintegrin and metalloproteinase domain-containing protein 25</fullName>
    </submittedName>
</protein>
<dbReference type="EMBL" id="JH000075">
    <property type="protein sequence ID" value="EGV99927.1"/>
    <property type="molecule type" value="Genomic_DNA"/>
</dbReference>
<dbReference type="Pfam" id="PF08516">
    <property type="entry name" value="ADAM_CR"/>
    <property type="match status" value="1"/>
</dbReference>
<dbReference type="GO" id="GO:0046872">
    <property type="term" value="F:metal ion binding"/>
    <property type="evidence" value="ECO:0007669"/>
    <property type="project" value="UniProtKB-KW"/>
</dbReference>
<comment type="caution">
    <text evidence="6">Lacks conserved residue(s) required for the propagation of feature annotation.</text>
</comment>
<gene>
    <name evidence="12" type="ORF">I79_003179</name>
</gene>
<proteinExistence type="predicted"/>
<dbReference type="eggNOG" id="KOG3607">
    <property type="taxonomic scope" value="Eukaryota"/>
</dbReference>
<evidence type="ECO:0000256" key="5">
    <source>
        <dbReference type="ARBA" id="ARBA00023157"/>
    </source>
</evidence>
<dbReference type="InterPro" id="IPR001590">
    <property type="entry name" value="Peptidase_M12B"/>
</dbReference>
<dbReference type="PROSITE" id="PS50026">
    <property type="entry name" value="EGF_3"/>
    <property type="match status" value="1"/>
</dbReference>
<sequence>MWAMGWLTYSLHFGGQRHVIYMKANKFFMSRHLSVFTYTDQGSLHKEQPFVQKDCYYHGYMDGDPESMVVLTTCFGGIQGTLQVNGTVYEIKPKNLSSTFEHLVHKIDNEETKLLPMRCALTEEEIALQMKLQETDNHTLMQSSYEGWWAHKRFLNLVLVVDHERIRYLNSNLSHVLREILIIVHAIHEIFLTLDVEVVLFGVEMWNAGNQVKVTTIDHLLRDFCYWKWISLNNRIQNDIAHLFVKHDFGSKNGLADVGSVCVQSKNCGVDRLEGSELHHFGQLTAHGIGHNLGLKHDEHTYCKIMPLGTMCREPANECDLPEWCDGHSHECPNDVYLLDGSSCKDGGYCYEKRCNSRDEQCQQIFGKEARSAAQSCYREINTQGDRFGNCGIFRSTYLRCKDSDILCGRVQCENVKVIPTLEGHSTVHWIHLNGVTCWGTDYHFGMTIPDIGHVKDGTDCGPEHVCIDRKCVNKSVWVSDCSPKTCNSNGVCNNLHHCHCNLGWDPPECFTNGSGGSIDSGPPSPAPKQRQPTRKDSPNYYMNSLILLAIFPCFVYACFHNRYVTSSREEEPAVSTSEAEEESSDVSSASKIS</sequence>
<organism evidence="12 13">
    <name type="scientific">Cricetulus griseus</name>
    <name type="common">Chinese hamster</name>
    <name type="synonym">Cricetulus barabensis griseus</name>
    <dbReference type="NCBI Taxonomy" id="10029"/>
    <lineage>
        <taxon>Eukaryota</taxon>
        <taxon>Metazoa</taxon>
        <taxon>Chordata</taxon>
        <taxon>Craniata</taxon>
        <taxon>Vertebrata</taxon>
        <taxon>Euteleostomi</taxon>
        <taxon>Mammalia</taxon>
        <taxon>Eutheria</taxon>
        <taxon>Euarchontoglires</taxon>
        <taxon>Glires</taxon>
        <taxon>Rodentia</taxon>
        <taxon>Myomorpha</taxon>
        <taxon>Muroidea</taxon>
        <taxon>Cricetidae</taxon>
        <taxon>Cricetinae</taxon>
        <taxon>Cricetulus</taxon>
    </lineage>
</organism>
<feature type="disulfide bond" evidence="6">
    <location>
        <begin position="501"/>
        <end position="510"/>
    </location>
</feature>
<evidence type="ECO:0000256" key="6">
    <source>
        <dbReference type="PROSITE-ProRule" id="PRU00076"/>
    </source>
</evidence>
<feature type="binding site" evidence="7">
    <location>
        <position position="297"/>
    </location>
    <ligand>
        <name>Zn(2+)</name>
        <dbReference type="ChEBI" id="CHEBI:29105"/>
        <note>catalytic</note>
    </ligand>
</feature>
<reference evidence="13" key="1">
    <citation type="journal article" date="2011" name="Nat. Biotechnol.">
        <title>The genomic sequence of the Chinese hamster ovary (CHO)-K1 cell line.</title>
        <authorList>
            <person name="Xu X."/>
            <person name="Nagarajan H."/>
            <person name="Lewis N.E."/>
            <person name="Pan S."/>
            <person name="Cai Z."/>
            <person name="Liu X."/>
            <person name="Chen W."/>
            <person name="Xie M."/>
            <person name="Wang W."/>
            <person name="Hammond S."/>
            <person name="Andersen M.R."/>
            <person name="Neff N."/>
            <person name="Passarelli B."/>
            <person name="Koh W."/>
            <person name="Fan H.C."/>
            <person name="Wang J."/>
            <person name="Gui Y."/>
            <person name="Lee K.H."/>
            <person name="Betenbaugh M.J."/>
            <person name="Quake S.R."/>
            <person name="Famili I."/>
            <person name="Palsson B.O."/>
            <person name="Wang J."/>
        </authorList>
    </citation>
    <scope>NUCLEOTIDE SEQUENCE [LARGE SCALE GENOMIC DNA]</scope>
    <source>
        <strain evidence="13">CHO K1 cell line</strain>
    </source>
</reference>
<keyword evidence="6" id="KW-0245">EGF-like domain</keyword>
<dbReference type="SMART" id="SM00608">
    <property type="entry name" value="ACR"/>
    <property type="match status" value="1"/>
</dbReference>
<evidence type="ECO:0000256" key="9">
    <source>
        <dbReference type="SAM" id="Phobius"/>
    </source>
</evidence>
<dbReference type="PROSITE" id="PS01186">
    <property type="entry name" value="EGF_2"/>
    <property type="match status" value="1"/>
</dbReference>
<dbReference type="GO" id="GO:0009897">
    <property type="term" value="C:external side of plasma membrane"/>
    <property type="evidence" value="ECO:0007669"/>
    <property type="project" value="TreeGrafter"/>
</dbReference>
<dbReference type="AlphaFoldDB" id="G3GZB8"/>
<dbReference type="Pfam" id="PF01421">
    <property type="entry name" value="Reprolysin"/>
    <property type="match status" value="1"/>
</dbReference>
<evidence type="ECO:0000256" key="3">
    <source>
        <dbReference type="ARBA" id="ARBA00022989"/>
    </source>
</evidence>
<dbReference type="PROSITE" id="PS50215">
    <property type="entry name" value="ADAM_MEPRO"/>
    <property type="match status" value="1"/>
</dbReference>
<feature type="binding site" evidence="7">
    <location>
        <position position="291"/>
    </location>
    <ligand>
        <name>Zn(2+)</name>
        <dbReference type="ChEBI" id="CHEBI:29105"/>
        <note>catalytic</note>
    </ligand>
</feature>
<dbReference type="PANTHER" id="PTHR11905">
    <property type="entry name" value="ADAM A DISINTEGRIN AND METALLOPROTEASE DOMAIN"/>
    <property type="match status" value="1"/>
</dbReference>
<comment type="subcellular location">
    <subcellularLocation>
        <location evidence="1">Membrane</location>
        <topology evidence="1">Single-pass membrane protein</topology>
    </subcellularLocation>
</comment>
<dbReference type="Pfam" id="PF01562">
    <property type="entry name" value="Pep_M12B_propep"/>
    <property type="match status" value="1"/>
</dbReference>
<dbReference type="InParanoid" id="G3GZB8"/>
<dbReference type="PANTHER" id="PTHR11905:SF232">
    <property type="entry name" value="DISINTEGRIN AND METALLOPROTEINASE DOMAIN-CONTAINING PROTEIN 20"/>
    <property type="match status" value="1"/>
</dbReference>
<dbReference type="InterPro" id="IPR000742">
    <property type="entry name" value="EGF"/>
</dbReference>